<evidence type="ECO:0000313" key="3">
    <source>
        <dbReference type="Proteomes" id="UP001172082"/>
    </source>
</evidence>
<reference evidence="2" key="1">
    <citation type="submission" date="2023-06" db="EMBL/GenBank/DDBJ databases">
        <title>Genomic of Parafulvivirga corallium.</title>
        <authorList>
            <person name="Wang G."/>
        </authorList>
    </citation>
    <scope>NUCLEOTIDE SEQUENCE</scope>
    <source>
        <strain evidence="2">BMA10</strain>
    </source>
</reference>
<dbReference type="EMBL" id="JAUJEA010000010">
    <property type="protein sequence ID" value="MDN5204155.1"/>
    <property type="molecule type" value="Genomic_DNA"/>
</dbReference>
<dbReference type="RefSeq" id="WP_346754179.1">
    <property type="nucleotide sequence ID" value="NZ_JAUJEA010000010.1"/>
</dbReference>
<protein>
    <recommendedName>
        <fullName evidence="4">ABC transporter permease</fullName>
    </recommendedName>
</protein>
<evidence type="ECO:0000256" key="1">
    <source>
        <dbReference type="SAM" id="Phobius"/>
    </source>
</evidence>
<accession>A0ABT8KTR8</accession>
<comment type="caution">
    <text evidence="2">The sequence shown here is derived from an EMBL/GenBank/DDBJ whole genome shotgun (WGS) entry which is preliminary data.</text>
</comment>
<keyword evidence="1" id="KW-0472">Membrane</keyword>
<keyword evidence="1" id="KW-0812">Transmembrane</keyword>
<gene>
    <name evidence="2" type="ORF">QQ008_22370</name>
</gene>
<proteinExistence type="predicted"/>
<name>A0ABT8KTR8_9BACT</name>
<dbReference type="Proteomes" id="UP001172082">
    <property type="component" value="Unassembled WGS sequence"/>
</dbReference>
<keyword evidence="1" id="KW-1133">Transmembrane helix</keyword>
<sequence>MIKNYIKVASRSMYRNKSFTFINVFGLAVSMSICLVVIMMVADQMSYDRYNSKADHIYRICFDDLNEDHMFSAMATCAPMMALTLQDKYPGIKQIARLWRGS</sequence>
<feature type="transmembrane region" description="Helical" evidence="1">
    <location>
        <begin position="21"/>
        <end position="42"/>
    </location>
</feature>
<keyword evidence="3" id="KW-1185">Reference proteome</keyword>
<evidence type="ECO:0000313" key="2">
    <source>
        <dbReference type="EMBL" id="MDN5204155.1"/>
    </source>
</evidence>
<evidence type="ECO:0008006" key="4">
    <source>
        <dbReference type="Google" id="ProtNLM"/>
    </source>
</evidence>
<organism evidence="2 3">
    <name type="scientific">Splendidivirga corallicola</name>
    <dbReference type="NCBI Taxonomy" id="3051826"/>
    <lineage>
        <taxon>Bacteria</taxon>
        <taxon>Pseudomonadati</taxon>
        <taxon>Bacteroidota</taxon>
        <taxon>Cytophagia</taxon>
        <taxon>Cytophagales</taxon>
        <taxon>Splendidivirgaceae</taxon>
        <taxon>Splendidivirga</taxon>
    </lineage>
</organism>